<protein>
    <recommendedName>
        <fullName evidence="2">DUF2336 domain-containing protein</fullName>
    </recommendedName>
</protein>
<dbReference type="InterPro" id="IPR019285">
    <property type="entry name" value="DUF2336"/>
</dbReference>
<dbReference type="AlphaFoldDB" id="A0A3B0SA49"/>
<proteinExistence type="predicted"/>
<accession>A0A3B0SA49</accession>
<organism evidence="1">
    <name type="scientific">hydrothermal vent metagenome</name>
    <dbReference type="NCBI Taxonomy" id="652676"/>
    <lineage>
        <taxon>unclassified sequences</taxon>
        <taxon>metagenomes</taxon>
        <taxon>ecological metagenomes</taxon>
    </lineage>
</organism>
<evidence type="ECO:0008006" key="2">
    <source>
        <dbReference type="Google" id="ProtNLM"/>
    </source>
</evidence>
<evidence type="ECO:0000313" key="1">
    <source>
        <dbReference type="EMBL" id="VAV91965.1"/>
    </source>
</evidence>
<reference evidence="1" key="1">
    <citation type="submission" date="2018-06" db="EMBL/GenBank/DDBJ databases">
        <authorList>
            <person name="Zhirakovskaya E."/>
        </authorList>
    </citation>
    <scope>NUCLEOTIDE SEQUENCE</scope>
</reference>
<dbReference type="Pfam" id="PF10098">
    <property type="entry name" value="DUF2336"/>
    <property type="match status" value="1"/>
</dbReference>
<dbReference type="EMBL" id="UOEC01000094">
    <property type="protein sequence ID" value="VAV91965.1"/>
    <property type="molecule type" value="Genomic_DNA"/>
</dbReference>
<name>A0A3B0SA49_9ZZZZ</name>
<sequence length="404" mass="44839">MILKPNDPMFENLQVSKVTGKSLKSFNTSIFDRVLEQGSVEEKKNLTEQLGLLACDMSAPALEREAIAPTLLRLAADPVKDVRVLLARILVHCEQLHPDIVFSIIADDEDVSLPFLADSPALDRLRALAVLKVGDKARQLVLAGRPDLSDDAICFIADQCDSEICVVLLDNDKVGINVKNYRRMYVRFRDVPEVTEQLLRRDDLPLEVRILQAKKASSNVQRLMAERGWIPAKDAEEIIVDAEETTLLRILGKARDNEIDGLIPFLASKNLLTPSIILRAACAGDMRVIERALAYLSSTPLKKVERIISDRAAMALKGIYHKCGLPKNCFHIVRAAVDVSGELEHLASSARKLRFGSAVIECLMTRYNSISAQEKSELLEIVARLSDDNTRNLARRLAGQLQAA</sequence>
<gene>
    <name evidence="1" type="ORF">MNBD_ALPHA08-1229</name>
</gene>